<dbReference type="Proteomes" id="UP000026913">
    <property type="component" value="Chromosome"/>
</dbReference>
<dbReference type="CDD" id="cd06150">
    <property type="entry name" value="YjgF_YER057c_UK114_like_2"/>
    <property type="match status" value="1"/>
</dbReference>
<dbReference type="PANTHER" id="PTHR47328">
    <property type="match status" value="1"/>
</dbReference>
<dbReference type="HOGENOM" id="CLU_100715_6_1_6"/>
<proteinExistence type="predicted"/>
<evidence type="ECO:0000313" key="1">
    <source>
        <dbReference type="EMBL" id="AHZ67086.1"/>
    </source>
</evidence>
<dbReference type="SUPFAM" id="SSF55298">
    <property type="entry name" value="YjgF-like"/>
    <property type="match status" value="1"/>
</dbReference>
<dbReference type="PANTHER" id="PTHR47328:SF1">
    <property type="entry name" value="RUTC FAMILY PROTEIN YOAB"/>
    <property type="match status" value="1"/>
</dbReference>
<dbReference type="InterPro" id="IPR035959">
    <property type="entry name" value="RutC-like_sf"/>
</dbReference>
<accession>A0A024E365</accession>
<sequence length="116" mass="12980">MDIERFTALKRRSDMVRYDNHLYIGGQVATDLRGDIEEQTHEVLAGIEQLLLSAGSSRKQVLSVRILLAHREDYAGLNKVWDAFFPEGHAPTRACTLADLIDPGWRVEMIVVAACG</sequence>
<dbReference type="Pfam" id="PF01042">
    <property type="entry name" value="Ribonuc_L-PSP"/>
    <property type="match status" value="1"/>
</dbReference>
<name>A0A024E365_9PSED</name>
<protein>
    <submittedName>
        <fullName evidence="1">Uncharacterized protein</fullName>
    </submittedName>
</protein>
<evidence type="ECO:0000313" key="2">
    <source>
        <dbReference type="Proteomes" id="UP000026913"/>
    </source>
</evidence>
<dbReference type="EMBL" id="CP005960">
    <property type="protein sequence ID" value="AHZ67086.1"/>
    <property type="molecule type" value="Genomic_DNA"/>
</dbReference>
<organism evidence="1 2">
    <name type="scientific">Pseudomonas mandelii JR-1</name>
    <dbReference type="NCBI Taxonomy" id="1147786"/>
    <lineage>
        <taxon>Bacteria</taxon>
        <taxon>Pseudomonadati</taxon>
        <taxon>Pseudomonadota</taxon>
        <taxon>Gammaproteobacteria</taxon>
        <taxon>Pseudomonadales</taxon>
        <taxon>Pseudomonadaceae</taxon>
        <taxon>Pseudomonas</taxon>
    </lineage>
</organism>
<dbReference type="OrthoDB" id="6899345at2"/>
<reference evidence="1 2" key="1">
    <citation type="journal article" date="2012" name="J. Bacteriol.">
        <title>Genome sequence of cold-adapted Pseudomonas mandelii strain JR-1.</title>
        <authorList>
            <person name="Jang S.H."/>
            <person name="Kim J."/>
            <person name="Kim J."/>
            <person name="Hong S."/>
            <person name="Lee C."/>
        </authorList>
    </citation>
    <scope>NUCLEOTIDE SEQUENCE [LARGE SCALE GENOMIC DNA]</scope>
    <source>
        <strain evidence="1 2">JR-1</strain>
    </source>
</reference>
<dbReference type="AlphaFoldDB" id="A0A024E365"/>
<dbReference type="InterPro" id="IPR035709">
    <property type="entry name" value="YoaB-like"/>
</dbReference>
<dbReference type="KEGG" id="pman:OU5_0007"/>
<dbReference type="Gene3D" id="3.30.1330.40">
    <property type="entry name" value="RutC-like"/>
    <property type="match status" value="1"/>
</dbReference>
<dbReference type="InterPro" id="IPR006175">
    <property type="entry name" value="YjgF/YER057c/UK114"/>
</dbReference>
<gene>
    <name evidence="1" type="ORF">OU5_0007</name>
</gene>
<dbReference type="RefSeq" id="WP_010461060.1">
    <property type="nucleotide sequence ID" value="NZ_CP005960.1"/>
</dbReference>